<dbReference type="InterPro" id="IPR044038">
    <property type="entry name" value="dATP/dGTP_diPOhydrolase_N"/>
</dbReference>
<organism evidence="2">
    <name type="scientific">uncultured Caudovirales phage</name>
    <dbReference type="NCBI Taxonomy" id="2100421"/>
    <lineage>
        <taxon>Viruses</taxon>
        <taxon>Duplodnaviria</taxon>
        <taxon>Heunggongvirae</taxon>
        <taxon>Uroviricota</taxon>
        <taxon>Caudoviricetes</taxon>
        <taxon>Peduoviridae</taxon>
        <taxon>Maltschvirus</taxon>
        <taxon>Maltschvirus maltsch</taxon>
    </lineage>
</organism>
<dbReference type="EMBL" id="LR796584">
    <property type="protein sequence ID" value="CAB4152899.1"/>
    <property type="molecule type" value="Genomic_DNA"/>
</dbReference>
<proteinExistence type="predicted"/>
<accession>A0A6J5NBD6</accession>
<dbReference type="Pfam" id="PF18909">
    <property type="entry name" value="dGTP_diPhyd_N"/>
    <property type="match status" value="1"/>
</dbReference>
<protein>
    <recommendedName>
        <fullName evidence="1">dATP/dGTP diphosphohydrolase N-terminal domain-containing protein</fullName>
    </recommendedName>
</protein>
<name>A0A6J5NBD6_9CAUD</name>
<feature type="domain" description="dATP/dGTP diphosphohydrolase N-terminal" evidence="1">
    <location>
        <begin position="5"/>
        <end position="72"/>
    </location>
</feature>
<reference evidence="2" key="1">
    <citation type="submission" date="2020-04" db="EMBL/GenBank/DDBJ databases">
        <authorList>
            <person name="Chiriac C."/>
            <person name="Salcher M."/>
            <person name="Ghai R."/>
            <person name="Kavagutti S V."/>
        </authorList>
    </citation>
    <scope>NUCLEOTIDE SEQUENCE</scope>
</reference>
<evidence type="ECO:0000313" key="2">
    <source>
        <dbReference type="EMBL" id="CAB4152899.1"/>
    </source>
</evidence>
<gene>
    <name evidence="2" type="ORF">UFOVP615_35</name>
</gene>
<evidence type="ECO:0000259" key="1">
    <source>
        <dbReference type="Pfam" id="PF18909"/>
    </source>
</evidence>
<sequence>MEKIGYKETDGKLPMHTVIAEQFSHALEEVAKLSVIGHEKYKEHDKDFQNFARVPDGLNHYKNAAMRHALKGEINAVAWNALAYLELERRAKLNEEKADSLKCKPAESVATAFKKILKSVDIFTSKMQKTSDDFFSR</sequence>